<dbReference type="Gene3D" id="1.25.40.20">
    <property type="entry name" value="Ankyrin repeat-containing domain"/>
    <property type="match status" value="3"/>
</dbReference>
<dbReference type="InterPro" id="IPR051637">
    <property type="entry name" value="Ank_repeat_dom-contain_49"/>
</dbReference>
<keyword evidence="1" id="KW-0677">Repeat</keyword>
<feature type="repeat" description="ANK" evidence="3">
    <location>
        <begin position="480"/>
        <end position="507"/>
    </location>
</feature>
<dbReference type="PANTHER" id="PTHR24180">
    <property type="entry name" value="CYCLIN-DEPENDENT KINASE INHIBITOR 2C-RELATED"/>
    <property type="match status" value="1"/>
</dbReference>
<evidence type="ECO:0000256" key="2">
    <source>
        <dbReference type="ARBA" id="ARBA00023043"/>
    </source>
</evidence>
<accession>A0A8H6MQU6</accession>
<dbReference type="EMBL" id="WIGN01000199">
    <property type="protein sequence ID" value="KAF6804800.1"/>
    <property type="molecule type" value="Genomic_DNA"/>
</dbReference>
<gene>
    <name evidence="5" type="ORF">CSOJ01_09953</name>
</gene>
<dbReference type="InterPro" id="IPR002110">
    <property type="entry name" value="Ankyrin_rpt"/>
</dbReference>
<evidence type="ECO:0000256" key="3">
    <source>
        <dbReference type="PROSITE-ProRule" id="PRU00023"/>
    </source>
</evidence>
<name>A0A8H6MQU6_9PEZI</name>
<evidence type="ECO:0000313" key="5">
    <source>
        <dbReference type="EMBL" id="KAF6804800.1"/>
    </source>
</evidence>
<sequence>MESKDIVIEPCGSGSSMSGRPPPRQQPELDNGSTSRPSSSTMPPPNLLNVPTEVILLIAQCLNYKPHLHGSLGDAGLQSLARWARTCRYFNDKLEPELYDKGVIRHPYLLCWATDIGDQGLMRKILAAKDAAILPQTGMLRFSPDHEYGDLDSTKPFLDLFKKHYRVDVFFDRNMAGVVRWNHRDNNQAHDILQREAAMYWFSVHIAARNGNIPALDLLLAHGAQLNMPSRGSCVDRHRPRRKRSPLLADWYIPNTVSRKYPSWTPFHVALSRGHQETATYILNRCPNISDRLLAPDEGSNERTPPLISAFRHGCFEAAEGSLTTLVDDATKGDDATRLYPGLGDHTLLYRVLRERGNFGRALDILVRNGADVNRVEDGEALLVWACLGGHFKRALALVAAGARTDVNVRTTIQERGLGKLRGRGTVHVCCEERHLAAYRGRPAQKEFKTSSASRKSAAALVDHILTDKRASKLVKDRWLNHAADNNQPEILEVLLRHGADANAASQKITLLESLVRGIRYCRIEGYEHVEEAVKLLFEYARRSGTSLRGGEGFFYVLAERLESLWVYSEPIVRALLLLIKEGVVDVNERNRWGATCLMENVFRLMRWEQEPQQPLRGKTSCGRCGSASWPGLVAGGLGDEWSRAMLRLLVEIDAEHWIFKEPRFLAKAMVGGQGCIVEALVDSAAPKLQLDASWRNSRGPTGFNPDHRLGWTMLHCAAYAGCVEVTKRLLQEGAPIVDAVMYDCFGKLL</sequence>
<reference evidence="5 6" key="1">
    <citation type="journal article" date="2020" name="Phytopathology">
        <title>Genome Sequence Resources of Colletotrichum truncatum, C. plurivorum, C. musicola, and C. sojae: Four Species Pathogenic to Soybean (Glycine max).</title>
        <authorList>
            <person name="Rogerio F."/>
            <person name="Boufleur T.R."/>
            <person name="Ciampi-Guillardi M."/>
            <person name="Sukno S.A."/>
            <person name="Thon M.R."/>
            <person name="Massola Junior N.S."/>
            <person name="Baroncelli R."/>
        </authorList>
    </citation>
    <scope>NUCLEOTIDE SEQUENCE [LARGE SCALE GENOMIC DNA]</scope>
    <source>
        <strain evidence="5 6">LFN0009</strain>
    </source>
</reference>
<dbReference type="GO" id="GO:0016301">
    <property type="term" value="F:kinase activity"/>
    <property type="evidence" value="ECO:0007669"/>
    <property type="project" value="UniProtKB-KW"/>
</dbReference>
<feature type="repeat" description="ANK" evidence="3">
    <location>
        <begin position="710"/>
        <end position="737"/>
    </location>
</feature>
<protein>
    <submittedName>
        <fullName evidence="5">Tnni3 interacting kinase</fullName>
    </submittedName>
</protein>
<evidence type="ECO:0000256" key="1">
    <source>
        <dbReference type="ARBA" id="ARBA00022737"/>
    </source>
</evidence>
<dbReference type="Proteomes" id="UP000652219">
    <property type="component" value="Unassembled WGS sequence"/>
</dbReference>
<feature type="region of interest" description="Disordered" evidence="4">
    <location>
        <begin position="1"/>
        <end position="46"/>
    </location>
</feature>
<comment type="caution">
    <text evidence="5">The sequence shown here is derived from an EMBL/GenBank/DDBJ whole genome shotgun (WGS) entry which is preliminary data.</text>
</comment>
<dbReference type="PROSITE" id="PS50297">
    <property type="entry name" value="ANK_REP_REGION"/>
    <property type="match status" value="1"/>
</dbReference>
<keyword evidence="6" id="KW-1185">Reference proteome</keyword>
<keyword evidence="5" id="KW-0418">Kinase</keyword>
<evidence type="ECO:0000313" key="6">
    <source>
        <dbReference type="Proteomes" id="UP000652219"/>
    </source>
</evidence>
<proteinExistence type="predicted"/>
<dbReference type="PRINTS" id="PR01415">
    <property type="entry name" value="ANKYRIN"/>
</dbReference>
<dbReference type="PANTHER" id="PTHR24180:SF45">
    <property type="entry name" value="POLY [ADP-RIBOSE] POLYMERASE TANKYRASE"/>
    <property type="match status" value="1"/>
</dbReference>
<dbReference type="AlphaFoldDB" id="A0A8H6MQU6"/>
<dbReference type="SUPFAM" id="SSF48403">
    <property type="entry name" value="Ankyrin repeat"/>
    <property type="match status" value="1"/>
</dbReference>
<dbReference type="InterPro" id="IPR036770">
    <property type="entry name" value="Ankyrin_rpt-contain_sf"/>
</dbReference>
<organism evidence="5 6">
    <name type="scientific">Colletotrichum sojae</name>
    <dbReference type="NCBI Taxonomy" id="2175907"/>
    <lineage>
        <taxon>Eukaryota</taxon>
        <taxon>Fungi</taxon>
        <taxon>Dikarya</taxon>
        <taxon>Ascomycota</taxon>
        <taxon>Pezizomycotina</taxon>
        <taxon>Sordariomycetes</taxon>
        <taxon>Hypocreomycetidae</taxon>
        <taxon>Glomerellales</taxon>
        <taxon>Glomerellaceae</taxon>
        <taxon>Colletotrichum</taxon>
        <taxon>Colletotrichum orchidearum species complex</taxon>
    </lineage>
</organism>
<keyword evidence="2 3" id="KW-0040">ANK repeat</keyword>
<feature type="repeat" description="ANK" evidence="3">
    <location>
        <begin position="204"/>
        <end position="231"/>
    </location>
</feature>
<dbReference type="PROSITE" id="PS50088">
    <property type="entry name" value="ANK_REPEAT"/>
    <property type="match status" value="3"/>
</dbReference>
<dbReference type="Pfam" id="PF00023">
    <property type="entry name" value="Ank"/>
    <property type="match status" value="1"/>
</dbReference>
<evidence type="ECO:0000256" key="4">
    <source>
        <dbReference type="SAM" id="MobiDB-lite"/>
    </source>
</evidence>
<dbReference type="SMART" id="SM00248">
    <property type="entry name" value="ANK"/>
    <property type="match status" value="6"/>
</dbReference>
<keyword evidence="5" id="KW-0808">Transferase</keyword>